<dbReference type="RefSeq" id="WP_052693130.1">
    <property type="nucleotide sequence ID" value="NZ_JZDQ02000030.1"/>
</dbReference>
<feature type="domain" description="Mammalian cell entry C-terminal" evidence="2">
    <location>
        <begin position="108"/>
        <end position="286"/>
    </location>
</feature>
<proteinExistence type="predicted"/>
<dbReference type="OrthoDB" id="4516955at2"/>
<dbReference type="AlphaFoldDB" id="A0A1J4N216"/>
<keyword evidence="4" id="KW-1185">Reference proteome</keyword>
<dbReference type="Pfam" id="PF02470">
    <property type="entry name" value="MlaD"/>
    <property type="match status" value="1"/>
</dbReference>
<sequence>MNKFIVPIIIGALVLGVGAWALVRDTGEKTLVAHFPRTVSVYEGSDLRVLGVAVGKVTAVDPNGTDVKVTMEYKGDVSLPADAKAVIISPSIVGDRYVQVTPAYDGGKKLADGAVLSTDKTSVPVELDQIYSSVDDLVVALGPDGANKNGALTDLLQQTAKNLGGEGEKINSTIGDLGKLTKTLDNRDEQFFDSAKQLEGFISTLSENDQTVRDFAQALSEVSSMLEGERKELAASMKNLSVALTKVTDFVRENKSILKEDIQSLNRIGKVLVRQRDALNESLETAPLALNNLGLAYNPETGTLDTNANITMVLDEIIKNPASFLCSLVSQATNGGSAELCSEIRQLPGLNRAAAIGPGTGSSYGVPYDMSLGGLVEVK</sequence>
<evidence type="ECO:0000313" key="4">
    <source>
        <dbReference type="Proteomes" id="UP000033772"/>
    </source>
</evidence>
<name>A0A1J4N216_9ACTN</name>
<feature type="domain" description="Mce/MlaD" evidence="1">
    <location>
        <begin position="29"/>
        <end position="102"/>
    </location>
</feature>
<dbReference type="Proteomes" id="UP000033772">
    <property type="component" value="Unassembled WGS sequence"/>
</dbReference>
<dbReference type="STRING" id="1844.UG56_019670"/>
<dbReference type="Pfam" id="PF11887">
    <property type="entry name" value="Mce4_CUP1"/>
    <property type="match status" value="1"/>
</dbReference>
<dbReference type="InterPro" id="IPR024516">
    <property type="entry name" value="Mce_C"/>
</dbReference>
<dbReference type="PANTHER" id="PTHR33371:SF4">
    <property type="entry name" value="INTERMEMBRANE PHOSPHOLIPID TRANSPORT SYSTEM BINDING PROTEIN MLAD"/>
    <property type="match status" value="1"/>
</dbReference>
<dbReference type="PANTHER" id="PTHR33371">
    <property type="entry name" value="INTERMEMBRANE PHOSPHOLIPID TRANSPORT SYSTEM BINDING PROTEIN MLAD-RELATED"/>
    <property type="match status" value="1"/>
</dbReference>
<organism evidence="3 4">
    <name type="scientific">Nocardioides luteus</name>
    <dbReference type="NCBI Taxonomy" id="1844"/>
    <lineage>
        <taxon>Bacteria</taxon>
        <taxon>Bacillati</taxon>
        <taxon>Actinomycetota</taxon>
        <taxon>Actinomycetes</taxon>
        <taxon>Propionibacteriales</taxon>
        <taxon>Nocardioidaceae</taxon>
        <taxon>Nocardioides</taxon>
    </lineage>
</organism>
<evidence type="ECO:0000259" key="2">
    <source>
        <dbReference type="Pfam" id="PF11887"/>
    </source>
</evidence>
<dbReference type="EMBL" id="JZDQ02000030">
    <property type="protein sequence ID" value="OIJ24991.1"/>
    <property type="molecule type" value="Genomic_DNA"/>
</dbReference>
<accession>A0A1J4N216</accession>
<protein>
    <submittedName>
        <fullName evidence="3">Virulence factor Mce</fullName>
    </submittedName>
</protein>
<gene>
    <name evidence="3" type="ORF">UG56_019670</name>
</gene>
<reference evidence="3" key="1">
    <citation type="submission" date="2016-10" db="EMBL/GenBank/DDBJ databases">
        <title>Draft Genome Sequence of Nocardioides luteus Strain BAFB, an Alkane-Degrading Bacterium Isolated from JP-7 Polluted Soil.</title>
        <authorList>
            <person name="Brown L."/>
            <person name="Ruiz O.N."/>
            <person name="Gunasekera T."/>
        </authorList>
    </citation>
    <scope>NUCLEOTIDE SEQUENCE [LARGE SCALE GENOMIC DNA]</scope>
    <source>
        <strain evidence="3">BAFB</strain>
    </source>
</reference>
<dbReference type="NCBIfam" id="TIGR00996">
    <property type="entry name" value="Mtu_fam_mce"/>
    <property type="match status" value="1"/>
</dbReference>
<dbReference type="InterPro" id="IPR003399">
    <property type="entry name" value="Mce/MlaD"/>
</dbReference>
<dbReference type="InterPro" id="IPR052336">
    <property type="entry name" value="MlaD_Phospholipid_Transporter"/>
</dbReference>
<evidence type="ECO:0000313" key="3">
    <source>
        <dbReference type="EMBL" id="OIJ24991.1"/>
    </source>
</evidence>
<comment type="caution">
    <text evidence="3">The sequence shown here is derived from an EMBL/GenBank/DDBJ whole genome shotgun (WGS) entry which is preliminary data.</text>
</comment>
<evidence type="ECO:0000259" key="1">
    <source>
        <dbReference type="Pfam" id="PF02470"/>
    </source>
</evidence>
<dbReference type="GO" id="GO:0005576">
    <property type="term" value="C:extracellular region"/>
    <property type="evidence" value="ECO:0007669"/>
    <property type="project" value="TreeGrafter"/>
</dbReference>
<dbReference type="InterPro" id="IPR005693">
    <property type="entry name" value="Mce"/>
</dbReference>